<feature type="repeat" description="TPR" evidence="1">
    <location>
        <begin position="140"/>
        <end position="173"/>
    </location>
</feature>
<dbReference type="PANTHER" id="PTHR44216">
    <property type="entry name" value="PROTEIN O-MANNOSYL-TRANSFERASE TMTC2"/>
    <property type="match status" value="1"/>
</dbReference>
<evidence type="ECO:0000313" key="4">
    <source>
        <dbReference type="Proteomes" id="UP000186895"/>
    </source>
</evidence>
<sequence length="257" mass="28027">MKGSGLVVLLATAVLLSGCASNTANTAAGRSTEETLEAYTNLGVQYLQAGNTVSAKLSLQRALNLNSNHAPALSALALTFQAEQEFGLAEKYFLLALEADPDSARVHNNYGAFLYSQERYEAACSQLRRATTDPFYSGRAQALENLGRCNEFIGNKSKAAESYKRALAINGNRPVSLVNLGLIEIENGEIASASRRFGRFLELVEANRTDHTAASLWLGIQLARVERNTSKASTYALILKNTYPNSAEYRRYEESTQ</sequence>
<feature type="chain" id="PRO_5009938529" evidence="2">
    <location>
        <begin position="27"/>
        <end position="257"/>
    </location>
</feature>
<keyword evidence="1" id="KW-0802">TPR repeat</keyword>
<dbReference type="Proteomes" id="UP000186895">
    <property type="component" value="Unassembled WGS sequence"/>
</dbReference>
<accession>A0A1N6TSL8</accession>
<dbReference type="SUPFAM" id="SSF48452">
    <property type="entry name" value="TPR-like"/>
    <property type="match status" value="1"/>
</dbReference>
<keyword evidence="2" id="KW-0732">Signal</keyword>
<evidence type="ECO:0000256" key="1">
    <source>
        <dbReference type="PROSITE-ProRule" id="PRU00339"/>
    </source>
</evidence>
<dbReference type="Pfam" id="PF13424">
    <property type="entry name" value="TPR_12"/>
    <property type="match status" value="1"/>
</dbReference>
<dbReference type="PANTHER" id="PTHR44216:SF3">
    <property type="entry name" value="PROTEIN O-MANNOSYL-TRANSFERASE TMTC2"/>
    <property type="match status" value="1"/>
</dbReference>
<dbReference type="InterPro" id="IPR019734">
    <property type="entry name" value="TPR_rpt"/>
</dbReference>
<dbReference type="InterPro" id="IPR052384">
    <property type="entry name" value="TMTC_O-mannosyltransferase"/>
</dbReference>
<dbReference type="EMBL" id="FTMN01000006">
    <property type="protein sequence ID" value="SIQ56345.1"/>
    <property type="molecule type" value="Genomic_DNA"/>
</dbReference>
<evidence type="ECO:0000313" key="3">
    <source>
        <dbReference type="EMBL" id="SIQ56345.1"/>
    </source>
</evidence>
<dbReference type="AlphaFoldDB" id="A0A1N6TSL8"/>
<proteinExistence type="predicted"/>
<dbReference type="Gene3D" id="1.25.40.10">
    <property type="entry name" value="Tetratricopeptide repeat domain"/>
    <property type="match status" value="1"/>
</dbReference>
<dbReference type="InterPro" id="IPR013360">
    <property type="entry name" value="Pilus_4_PilW"/>
</dbReference>
<gene>
    <name evidence="3" type="ORF">SAMN05421647_1066</name>
</gene>
<dbReference type="NCBIfam" id="TIGR02521">
    <property type="entry name" value="type_IV_pilW"/>
    <property type="match status" value="1"/>
</dbReference>
<dbReference type="Pfam" id="PF13181">
    <property type="entry name" value="TPR_8"/>
    <property type="match status" value="2"/>
</dbReference>
<protein>
    <submittedName>
        <fullName evidence="3">Type IV pilus assembly protein PilF</fullName>
    </submittedName>
</protein>
<dbReference type="PROSITE" id="PS50005">
    <property type="entry name" value="TPR"/>
    <property type="match status" value="2"/>
</dbReference>
<dbReference type="SMART" id="SM00028">
    <property type="entry name" value="TPR"/>
    <property type="match status" value="4"/>
</dbReference>
<evidence type="ECO:0000256" key="2">
    <source>
        <dbReference type="SAM" id="SignalP"/>
    </source>
</evidence>
<feature type="signal peptide" evidence="2">
    <location>
        <begin position="1"/>
        <end position="26"/>
    </location>
</feature>
<reference evidence="3 4" key="1">
    <citation type="submission" date="2017-01" db="EMBL/GenBank/DDBJ databases">
        <authorList>
            <person name="Mah S.A."/>
            <person name="Swanson W.J."/>
            <person name="Moy G.W."/>
            <person name="Vacquier V.D."/>
        </authorList>
    </citation>
    <scope>NUCLEOTIDE SEQUENCE [LARGE SCALE GENOMIC DNA]</scope>
    <source>
        <strain evidence="3 4">DSM 7027</strain>
    </source>
</reference>
<name>A0A1N6TSL8_9GAMM</name>
<keyword evidence="4" id="KW-1185">Reference proteome</keyword>
<dbReference type="RefSeq" id="WP_010322497.1">
    <property type="nucleotide sequence ID" value="NZ_FTMN01000006.1"/>
</dbReference>
<feature type="repeat" description="TPR" evidence="1">
    <location>
        <begin position="36"/>
        <end position="69"/>
    </location>
</feature>
<dbReference type="STRING" id="49186.SAMN05421647_1066"/>
<organism evidence="3 4">
    <name type="scientific">Marinobacterium stanieri</name>
    <dbReference type="NCBI Taxonomy" id="49186"/>
    <lineage>
        <taxon>Bacteria</taxon>
        <taxon>Pseudomonadati</taxon>
        <taxon>Pseudomonadota</taxon>
        <taxon>Gammaproteobacteria</taxon>
        <taxon>Oceanospirillales</taxon>
        <taxon>Oceanospirillaceae</taxon>
        <taxon>Marinobacterium</taxon>
    </lineage>
</organism>
<dbReference type="InterPro" id="IPR011990">
    <property type="entry name" value="TPR-like_helical_dom_sf"/>
</dbReference>
<dbReference type="PROSITE" id="PS51257">
    <property type="entry name" value="PROKAR_LIPOPROTEIN"/>
    <property type="match status" value="1"/>
</dbReference>